<feature type="compositionally biased region" description="Basic and acidic residues" evidence="1">
    <location>
        <begin position="125"/>
        <end position="134"/>
    </location>
</feature>
<dbReference type="KEGG" id="bge:BC1002_4137"/>
<dbReference type="RefSeq" id="WP_013091935.1">
    <property type="nucleotide sequence ID" value="NC_014118.1"/>
</dbReference>
<keyword evidence="3" id="KW-0540">Nuclease</keyword>
<dbReference type="InterPro" id="IPR036388">
    <property type="entry name" value="WH-like_DNA-bd_sf"/>
</dbReference>
<dbReference type="EMBL" id="CP002014">
    <property type="protein sequence ID" value="ADG18135.1"/>
    <property type="molecule type" value="Genomic_DNA"/>
</dbReference>
<evidence type="ECO:0000256" key="1">
    <source>
        <dbReference type="SAM" id="MobiDB-lite"/>
    </source>
</evidence>
<gene>
    <name evidence="3" type="ordered locus">BC1002_4137</name>
</gene>
<dbReference type="AlphaFoldDB" id="D5WI40"/>
<dbReference type="eggNOG" id="ENOG502Z9E1">
    <property type="taxonomic scope" value="Bacteria"/>
</dbReference>
<dbReference type="InterPro" id="IPR011856">
    <property type="entry name" value="tRNA_endonuc-like_dom_sf"/>
</dbReference>
<sequence>MKTRTRGMQKATLARKLKELAEASRNGLHCRWMHTREMPGSGTRTRLACEKTALDELHLMSEAEHAEFLEGWYRSDVKLILEQVALDRDKTQRAAASIGVHHPTYRQLDEAAVLSTDLVYVTERGTTHNREARSVRSRRSGPNGKLTPSQRIEQKTWENGGVPYSVVRADGMHAPRSKNLAWIFRAYNDTVGRKLSDAEIAAQREMLRLVRRREELRVIDACRLADQALDLPAGSGLRAFRQLAGARRLAFDLDVQDPLDVRLEEIWRPRCDKQHS</sequence>
<dbReference type="SUPFAM" id="SSF52980">
    <property type="entry name" value="Restriction endonuclease-like"/>
    <property type="match status" value="1"/>
</dbReference>
<feature type="domain" description="TnsA endonuclease C-terminal" evidence="2">
    <location>
        <begin position="176"/>
        <end position="253"/>
    </location>
</feature>
<dbReference type="STRING" id="640511.BC1002_4137"/>
<dbReference type="GO" id="GO:0003676">
    <property type="term" value="F:nucleic acid binding"/>
    <property type="evidence" value="ECO:0007669"/>
    <property type="project" value="InterPro"/>
</dbReference>
<evidence type="ECO:0000313" key="4">
    <source>
        <dbReference type="Proteomes" id="UP000002190"/>
    </source>
</evidence>
<accession>D5WI40</accession>
<feature type="region of interest" description="Disordered" evidence="1">
    <location>
        <begin position="125"/>
        <end position="149"/>
    </location>
</feature>
<dbReference type="Proteomes" id="UP000002190">
    <property type="component" value="Chromosome 2"/>
</dbReference>
<dbReference type="Gene3D" id="1.10.10.10">
    <property type="entry name" value="Winged helix-like DNA-binding domain superfamily/Winged helix DNA-binding domain"/>
    <property type="match status" value="1"/>
</dbReference>
<reference evidence="4" key="1">
    <citation type="submission" date="2010-04" db="EMBL/GenBank/DDBJ databases">
        <title>Complete sequence of chromosome 2 of Burkholderia sp. CCGE1002.</title>
        <authorList>
            <consortium name="US DOE Joint Genome Institute"/>
            <person name="Lucas S."/>
            <person name="Copeland A."/>
            <person name="Lapidus A."/>
            <person name="Cheng J.-F."/>
            <person name="Bruce D."/>
            <person name="Goodwin L."/>
            <person name="Pitluck S."/>
            <person name="Chertkov O."/>
            <person name="Detter J.C."/>
            <person name="Han C."/>
            <person name="Tapia R."/>
            <person name="Land M."/>
            <person name="Hauser L."/>
            <person name="Kyrpides N."/>
            <person name="Ovchinnikova G."/>
            <person name="Martinez-Romero E."/>
            <person name="Hernandez M.A.R."/>
            <person name="Tiedje J.M."/>
            <person name="Woyke T."/>
        </authorList>
    </citation>
    <scope>NUCLEOTIDE SEQUENCE [LARGE SCALE GENOMIC DNA]</scope>
    <source>
        <strain evidence="4">CCGE1002</strain>
    </source>
</reference>
<dbReference type="GeneID" id="301095405"/>
<evidence type="ECO:0000259" key="2">
    <source>
        <dbReference type="Pfam" id="PF08721"/>
    </source>
</evidence>
<dbReference type="Gene3D" id="3.40.1350.10">
    <property type="match status" value="1"/>
</dbReference>
<dbReference type="InterPro" id="IPR011335">
    <property type="entry name" value="Restrct_endonuc-II-like"/>
</dbReference>
<proteinExistence type="predicted"/>
<keyword evidence="3" id="KW-0378">Hydrolase</keyword>
<organism evidence="3 4">
    <name type="scientific">Paraburkholderia atlantica</name>
    <dbReference type="NCBI Taxonomy" id="2654982"/>
    <lineage>
        <taxon>Bacteria</taxon>
        <taxon>Pseudomonadati</taxon>
        <taxon>Pseudomonadota</taxon>
        <taxon>Betaproteobacteria</taxon>
        <taxon>Burkholderiales</taxon>
        <taxon>Burkholderiaceae</taxon>
        <taxon>Paraburkholderia</taxon>
    </lineage>
</organism>
<name>D5WI40_PARAM</name>
<evidence type="ECO:0000313" key="3">
    <source>
        <dbReference type="EMBL" id="ADG18135.1"/>
    </source>
</evidence>
<dbReference type="HOGENOM" id="CLU_1010751_0_0_4"/>
<reference evidence="3 4" key="2">
    <citation type="journal article" date="2012" name="J. Bacteriol.">
        <title>Genome Sequences of Burkholderia sp. Strains CCGE1002 and H160, Isolated from Legume Nodules in Mexico and Brazil.</title>
        <authorList>
            <person name="Ormeno-Orrillo E."/>
            <person name="Rogel M.A."/>
            <person name="Chueire L.M."/>
            <person name="Tiedje J.M."/>
            <person name="Martinez-Romero E."/>
            <person name="Hungria M."/>
        </authorList>
    </citation>
    <scope>NUCLEOTIDE SEQUENCE [LARGE SCALE GENOMIC DNA]</scope>
    <source>
        <strain evidence="3 4">CCGE1002</strain>
    </source>
</reference>
<dbReference type="InterPro" id="IPR014832">
    <property type="entry name" value="TnsA_C"/>
</dbReference>
<dbReference type="CDD" id="cd22362">
    <property type="entry name" value="TnsA_endonuclease-like"/>
    <property type="match status" value="1"/>
</dbReference>
<dbReference type="GO" id="GO:0004519">
    <property type="term" value="F:endonuclease activity"/>
    <property type="evidence" value="ECO:0007669"/>
    <property type="project" value="UniProtKB-KW"/>
</dbReference>
<dbReference type="Pfam" id="PF08721">
    <property type="entry name" value="Tn7_Tnp_TnsA_C"/>
    <property type="match status" value="1"/>
</dbReference>
<protein>
    <submittedName>
        <fullName evidence="3">TnsA endonuclease</fullName>
    </submittedName>
</protein>
<keyword evidence="3" id="KW-0255">Endonuclease</keyword>